<organism evidence="2 3">
    <name type="scientific">Actinoplanes ianthinogenes</name>
    <dbReference type="NCBI Taxonomy" id="122358"/>
    <lineage>
        <taxon>Bacteria</taxon>
        <taxon>Bacillati</taxon>
        <taxon>Actinomycetota</taxon>
        <taxon>Actinomycetes</taxon>
        <taxon>Micromonosporales</taxon>
        <taxon>Micromonosporaceae</taxon>
        <taxon>Actinoplanes</taxon>
    </lineage>
</organism>
<evidence type="ECO:0000313" key="3">
    <source>
        <dbReference type="Proteomes" id="UP000676967"/>
    </source>
</evidence>
<dbReference type="RefSeq" id="WP_189336829.1">
    <property type="nucleotide sequence ID" value="NZ_AP023356.1"/>
</dbReference>
<sequence length="353" mass="38882">MRLSELLDEVRAEAPPPRYDVDQVVAAGRRLQWRRRVAAAAAAVLTVTAVVAVPQLAGGPPPSRLTAPVAQVVPMPFTYAYDGFTAGRFRVEETHEATIDWTLNMITDVRDPDRCRMQCMLGVRATAVTDPVFQRERSRTAAEPINGRPAYWLLDREMGDLVLLWEYADDGWAFIARPNMKVEADAPMSRDEMRTVAAAFRPGSARTVPSPFRPSYLPADWRLVETRGIKGSSTAILRKVATAESMRQPTSRTISVVKPPRAADLLELVARPSGVNKTPTAEPICVKQSDGGYCRMRMPERDLDLDVRGGTALSLDELRRITLGMTVADLGKPATWTPINDAFPASAQLTVVK</sequence>
<reference evidence="2 3" key="1">
    <citation type="submission" date="2020-08" db="EMBL/GenBank/DDBJ databases">
        <title>Whole genome shotgun sequence of Actinoplanes ianthinogenes NBRC 13996.</title>
        <authorList>
            <person name="Komaki H."/>
            <person name="Tamura T."/>
        </authorList>
    </citation>
    <scope>NUCLEOTIDE SEQUENCE [LARGE SCALE GENOMIC DNA]</scope>
    <source>
        <strain evidence="2 3">NBRC 13996</strain>
    </source>
</reference>
<accession>A0ABN6CE30</accession>
<evidence type="ECO:0000313" key="2">
    <source>
        <dbReference type="EMBL" id="BCJ43829.1"/>
    </source>
</evidence>
<keyword evidence="1" id="KW-0472">Membrane</keyword>
<keyword evidence="3" id="KW-1185">Reference proteome</keyword>
<protein>
    <submittedName>
        <fullName evidence="2">Uncharacterized protein</fullName>
    </submittedName>
</protein>
<evidence type="ECO:0000256" key="1">
    <source>
        <dbReference type="SAM" id="Phobius"/>
    </source>
</evidence>
<dbReference type="EMBL" id="AP023356">
    <property type="protein sequence ID" value="BCJ43829.1"/>
    <property type="molecule type" value="Genomic_DNA"/>
</dbReference>
<name>A0ABN6CE30_9ACTN</name>
<feature type="transmembrane region" description="Helical" evidence="1">
    <location>
        <begin position="37"/>
        <end position="57"/>
    </location>
</feature>
<keyword evidence="1" id="KW-1133">Transmembrane helix</keyword>
<gene>
    <name evidence="2" type="ORF">Aiant_44860</name>
</gene>
<proteinExistence type="predicted"/>
<dbReference type="Proteomes" id="UP000676967">
    <property type="component" value="Chromosome"/>
</dbReference>
<keyword evidence="1" id="KW-0812">Transmembrane</keyword>